<evidence type="ECO:0008006" key="3">
    <source>
        <dbReference type="Google" id="ProtNLM"/>
    </source>
</evidence>
<dbReference type="Proteomes" id="UP000184088">
    <property type="component" value="Unassembled WGS sequence"/>
</dbReference>
<protein>
    <recommendedName>
        <fullName evidence="3">DUF4932 domain-containing protein</fullName>
    </recommendedName>
</protein>
<name>A0A1M4ZIJ6_9THEO</name>
<accession>A0A1M4ZIJ6</accession>
<keyword evidence="2" id="KW-1185">Reference proteome</keyword>
<gene>
    <name evidence="1" type="ORF">SAMN02746089_01435</name>
</gene>
<dbReference type="InterPro" id="IPR032560">
    <property type="entry name" value="DUF4932"/>
</dbReference>
<dbReference type="OrthoDB" id="6402335at2"/>
<evidence type="ECO:0000313" key="2">
    <source>
        <dbReference type="Proteomes" id="UP000184088"/>
    </source>
</evidence>
<dbReference type="EMBL" id="FQVH01000013">
    <property type="protein sequence ID" value="SHF17396.1"/>
    <property type="molecule type" value="Genomic_DNA"/>
</dbReference>
<dbReference type="Pfam" id="PF16286">
    <property type="entry name" value="DUF4932"/>
    <property type="match status" value="1"/>
</dbReference>
<proteinExistence type="predicted"/>
<dbReference type="AlphaFoldDB" id="A0A1M4ZIJ6"/>
<sequence>MNEKLGKLNITIDPRMELLAIVQYFSKYADRFYGLVTRERDIYTDRVMDYFQQYKNHAIINLFDDMSLNGFNFDAPPASILYLSNPPLLKEKFPFDEYVIRRAGGREKLENFIDLLRDFSEKTQFISFFEDNNNQIFYKQVISSVMQKINNLDYISILEDYYGYGKGSYNIILVPLFSNGNYGHQIKDNEGQEHIYAILNASHVEDRITKELLINLLWHEFSHSYINPITEENWKQVSQYNKMFDPIKETMDKLAYSTWETCVNEHIVRAITVRLICLHIDSDEGKTLLEDEVKNGFIYIKELCKLLEHYENHRNIYPTFKEFYREIIKFFSEIYMHD</sequence>
<reference evidence="1 2" key="1">
    <citation type="submission" date="2016-11" db="EMBL/GenBank/DDBJ databases">
        <authorList>
            <person name="Jaros S."/>
            <person name="Januszkiewicz K."/>
            <person name="Wedrychowicz H."/>
        </authorList>
    </citation>
    <scope>NUCLEOTIDE SEQUENCE [LARGE SCALE GENOMIC DNA]</scope>
    <source>
        <strain evidence="1 2">DSM 17918</strain>
    </source>
</reference>
<dbReference type="RefSeq" id="WP_073343338.1">
    <property type="nucleotide sequence ID" value="NZ_FQVH01000013.1"/>
</dbReference>
<organism evidence="1 2">
    <name type="scientific">Caldanaerobius fijiensis DSM 17918</name>
    <dbReference type="NCBI Taxonomy" id="1121256"/>
    <lineage>
        <taxon>Bacteria</taxon>
        <taxon>Bacillati</taxon>
        <taxon>Bacillota</taxon>
        <taxon>Clostridia</taxon>
        <taxon>Thermoanaerobacterales</taxon>
        <taxon>Thermoanaerobacteraceae</taxon>
        <taxon>Caldanaerobius</taxon>
    </lineage>
</organism>
<evidence type="ECO:0000313" key="1">
    <source>
        <dbReference type="EMBL" id="SHF17396.1"/>
    </source>
</evidence>